<reference evidence="1 2" key="1">
    <citation type="submission" date="2014-03" db="EMBL/GenBank/DDBJ databases">
        <title>Draft genome of the hookworm Oesophagostomum dentatum.</title>
        <authorList>
            <person name="Mitreva M."/>
        </authorList>
    </citation>
    <scope>NUCLEOTIDE SEQUENCE [LARGE SCALE GENOMIC DNA]</scope>
    <source>
        <strain evidence="1 2">OD-Hann</strain>
    </source>
</reference>
<feature type="non-terminal residue" evidence="1">
    <location>
        <position position="37"/>
    </location>
</feature>
<dbReference type="EMBL" id="KN609501">
    <property type="protein sequence ID" value="KHJ78713.1"/>
    <property type="molecule type" value="Genomic_DNA"/>
</dbReference>
<dbReference type="AlphaFoldDB" id="A0A0B1S064"/>
<dbReference type="Proteomes" id="UP000053660">
    <property type="component" value="Unassembled WGS sequence"/>
</dbReference>
<sequence>MGKNLMEEQVLLSAQEFLAHMASIKNKEAVDLRQPIQ</sequence>
<keyword evidence="2" id="KW-1185">Reference proteome</keyword>
<gene>
    <name evidence="1" type="ORF">OESDEN_21664</name>
</gene>
<organism evidence="1 2">
    <name type="scientific">Oesophagostomum dentatum</name>
    <name type="common">Nodular worm</name>
    <dbReference type="NCBI Taxonomy" id="61180"/>
    <lineage>
        <taxon>Eukaryota</taxon>
        <taxon>Metazoa</taxon>
        <taxon>Ecdysozoa</taxon>
        <taxon>Nematoda</taxon>
        <taxon>Chromadorea</taxon>
        <taxon>Rhabditida</taxon>
        <taxon>Rhabditina</taxon>
        <taxon>Rhabditomorpha</taxon>
        <taxon>Strongyloidea</taxon>
        <taxon>Strongylidae</taxon>
        <taxon>Oesophagostomum</taxon>
    </lineage>
</organism>
<dbReference type="OrthoDB" id="1055148at2759"/>
<accession>A0A0B1S064</accession>
<evidence type="ECO:0000313" key="1">
    <source>
        <dbReference type="EMBL" id="KHJ78713.1"/>
    </source>
</evidence>
<name>A0A0B1S064_OESDE</name>
<evidence type="ECO:0000313" key="2">
    <source>
        <dbReference type="Proteomes" id="UP000053660"/>
    </source>
</evidence>
<proteinExistence type="predicted"/>
<protein>
    <submittedName>
        <fullName evidence="1">Uncharacterized protein</fullName>
    </submittedName>
</protein>